<feature type="compositionally biased region" description="Polar residues" evidence="3">
    <location>
        <begin position="12"/>
        <end position="23"/>
    </location>
</feature>
<feature type="region of interest" description="Disordered" evidence="3">
    <location>
        <begin position="1"/>
        <end position="42"/>
    </location>
</feature>
<keyword evidence="2" id="KW-0677">Repeat</keyword>
<dbReference type="SMART" id="SM00368">
    <property type="entry name" value="LRR_RI"/>
    <property type="match status" value="12"/>
</dbReference>
<dbReference type="InterPro" id="IPR001611">
    <property type="entry name" value="Leu-rich_rpt"/>
</dbReference>
<feature type="region of interest" description="Disordered" evidence="3">
    <location>
        <begin position="502"/>
        <end position="559"/>
    </location>
</feature>
<dbReference type="AlphaFoldDB" id="A0A8M1K9Q6"/>
<evidence type="ECO:0000256" key="1">
    <source>
        <dbReference type="ARBA" id="ARBA00022614"/>
    </source>
</evidence>
<name>A0A8M1K9Q6_CLUHA</name>
<evidence type="ECO:0000313" key="4">
    <source>
        <dbReference type="Proteomes" id="UP000515152"/>
    </source>
</evidence>
<proteinExistence type="predicted"/>
<dbReference type="GeneID" id="122128563"/>
<feature type="compositionally biased region" description="Polar residues" evidence="3">
    <location>
        <begin position="533"/>
        <end position="542"/>
    </location>
</feature>
<dbReference type="OrthoDB" id="120976at2759"/>
<sequence>MDKWLKRVNPPSRETPSASTSRPTIDDAPAGDSNPGCSYESLDQGASSKLNLSGNKLGDSGVKQISVLLENPHFKLQRLLLSDCGITGEGYSTLTSALKSNPSPLVELDLRGNDPGDSGVELLLDLHNLLYVKNLQTLKLLKSDAAEEACVYLTSVLGINPLLLTELDLSGKKPGDSGVKQLPALLEDSHCTLKKLKSNPSHLKELNLSENKLGDSGVKHISVLLENPHCKLEKLLLSDCGITGEGYSTLTSALKSNLSHLVELDLRGNDPGDSGMKLLTDLHNLLHGKKLPTLRLLKRDAAEKACVYLTSVLGTNPLLLTELDLNGKKPGDSGVKRFCALLEDSHCRLKTIKLNNSNITEEGCDALTSALSSNPSHLRELNLSGNTIGDSGVDYISALLQNPYCKLQRLLLNDSSISEKGCATLTSALRSNPSHLIELHLKGNQLGDSGVKQISALLKDPNYKLQKLELDPDLLKPFRGVMNVMTNLPGASAVSSFVTSWLPGKQEPESDSSAQQGKADVGSARDQAEQESDTTSGVTTSEADVAHAGHLPEDNGSTV</sequence>
<dbReference type="Pfam" id="PF13516">
    <property type="entry name" value="LRR_6"/>
    <property type="match status" value="7"/>
</dbReference>
<dbReference type="KEGG" id="char:122128563"/>
<protein>
    <submittedName>
        <fullName evidence="5">Ribonuclease inhibitor-like</fullName>
    </submittedName>
</protein>
<evidence type="ECO:0000256" key="3">
    <source>
        <dbReference type="SAM" id="MobiDB-lite"/>
    </source>
</evidence>
<dbReference type="Proteomes" id="UP000515152">
    <property type="component" value="Chromosome 20"/>
</dbReference>
<dbReference type="RefSeq" id="XP_042558714.1">
    <property type="nucleotide sequence ID" value="XM_042702780.1"/>
</dbReference>
<organism evidence="4 5">
    <name type="scientific">Clupea harengus</name>
    <name type="common">Atlantic herring</name>
    <dbReference type="NCBI Taxonomy" id="7950"/>
    <lineage>
        <taxon>Eukaryota</taxon>
        <taxon>Metazoa</taxon>
        <taxon>Chordata</taxon>
        <taxon>Craniata</taxon>
        <taxon>Vertebrata</taxon>
        <taxon>Euteleostomi</taxon>
        <taxon>Actinopterygii</taxon>
        <taxon>Neopterygii</taxon>
        <taxon>Teleostei</taxon>
        <taxon>Clupei</taxon>
        <taxon>Clupeiformes</taxon>
        <taxon>Clupeoidei</taxon>
        <taxon>Clupeidae</taxon>
        <taxon>Clupea</taxon>
    </lineage>
</organism>
<gene>
    <name evidence="5" type="primary">LOC122128563</name>
</gene>
<feature type="compositionally biased region" description="Basic and acidic residues" evidence="3">
    <location>
        <begin position="544"/>
        <end position="553"/>
    </location>
</feature>
<dbReference type="PANTHER" id="PTHR24106">
    <property type="entry name" value="NACHT, LRR AND CARD DOMAINS-CONTAINING"/>
    <property type="match status" value="1"/>
</dbReference>
<keyword evidence="4" id="KW-1185">Reference proteome</keyword>
<accession>A0A8M1K9Q6</accession>
<keyword evidence="1" id="KW-0433">Leucine-rich repeat</keyword>
<dbReference type="InterPro" id="IPR051261">
    <property type="entry name" value="NLR"/>
</dbReference>
<reference evidence="5" key="1">
    <citation type="submission" date="2025-08" db="UniProtKB">
        <authorList>
            <consortium name="RefSeq"/>
        </authorList>
    </citation>
    <scope>IDENTIFICATION</scope>
</reference>
<evidence type="ECO:0000256" key="2">
    <source>
        <dbReference type="ARBA" id="ARBA00022737"/>
    </source>
</evidence>
<evidence type="ECO:0000313" key="5">
    <source>
        <dbReference type="RefSeq" id="XP_042558714.1"/>
    </source>
</evidence>